<evidence type="ECO:0000256" key="1">
    <source>
        <dbReference type="ARBA" id="ARBA00022723"/>
    </source>
</evidence>
<keyword evidence="1" id="KW-0479">Metal-binding</keyword>
<dbReference type="Proteomes" id="UP000595448">
    <property type="component" value="Chromosome"/>
</dbReference>
<dbReference type="PANTHER" id="PTHR43048:SF3">
    <property type="entry name" value="METHYLMALONYL-COA EPIMERASE, MITOCHONDRIAL"/>
    <property type="match status" value="1"/>
</dbReference>
<dbReference type="Pfam" id="PF13669">
    <property type="entry name" value="Glyoxalase_4"/>
    <property type="match status" value="1"/>
</dbReference>
<dbReference type="EMBL" id="CP067977">
    <property type="protein sequence ID" value="QQQ17918.1"/>
    <property type="molecule type" value="Genomic_DNA"/>
</dbReference>
<evidence type="ECO:0000259" key="2">
    <source>
        <dbReference type="PROSITE" id="PS51819"/>
    </source>
</evidence>
<organism evidence="3 4">
    <name type="scientific">Brevundimonas vitisensis</name>
    <dbReference type="NCBI Taxonomy" id="2800818"/>
    <lineage>
        <taxon>Bacteria</taxon>
        <taxon>Pseudomonadati</taxon>
        <taxon>Pseudomonadota</taxon>
        <taxon>Alphaproteobacteria</taxon>
        <taxon>Caulobacterales</taxon>
        <taxon>Caulobacteraceae</taxon>
        <taxon>Brevundimonas</taxon>
    </lineage>
</organism>
<keyword evidence="4" id="KW-1185">Reference proteome</keyword>
<evidence type="ECO:0000313" key="3">
    <source>
        <dbReference type="EMBL" id="QQQ17918.1"/>
    </source>
</evidence>
<evidence type="ECO:0000313" key="4">
    <source>
        <dbReference type="Proteomes" id="UP000595448"/>
    </source>
</evidence>
<sequence>MAMRLLHVGFAVRDLEMTTAVWRTLFGIHWEPPVRHDLPDPDSGPDHVSLVTHGRTGDGVELEMVQTVSGPTIDAQVFGDREGMSHLAFQVDDLDAERARMIAAGVEVLGEGSAPRADWVFLRDARLGGLLVQLVQLHRD</sequence>
<protein>
    <submittedName>
        <fullName evidence="3">VOC family protein</fullName>
    </submittedName>
</protein>
<dbReference type="Gene3D" id="3.10.180.10">
    <property type="entry name" value="2,3-Dihydroxybiphenyl 1,2-Dioxygenase, domain 1"/>
    <property type="match status" value="1"/>
</dbReference>
<dbReference type="InterPro" id="IPR029068">
    <property type="entry name" value="Glyas_Bleomycin-R_OHBP_Dase"/>
</dbReference>
<name>A0ABX7BK29_9CAUL</name>
<dbReference type="PANTHER" id="PTHR43048">
    <property type="entry name" value="METHYLMALONYL-COA EPIMERASE"/>
    <property type="match status" value="1"/>
</dbReference>
<dbReference type="SUPFAM" id="SSF54593">
    <property type="entry name" value="Glyoxalase/Bleomycin resistance protein/Dihydroxybiphenyl dioxygenase"/>
    <property type="match status" value="1"/>
</dbReference>
<dbReference type="PROSITE" id="PS51819">
    <property type="entry name" value="VOC"/>
    <property type="match status" value="1"/>
</dbReference>
<gene>
    <name evidence="3" type="ORF">JIP62_11345</name>
</gene>
<dbReference type="InterPro" id="IPR051785">
    <property type="entry name" value="MMCE/EMCE_epimerase"/>
</dbReference>
<dbReference type="InterPro" id="IPR037523">
    <property type="entry name" value="VOC_core"/>
</dbReference>
<reference evidence="3 4" key="1">
    <citation type="submission" date="2021-01" db="EMBL/GenBank/DDBJ databases">
        <title>Brevundimonas vitis sp. nov., an bacterium isolated from grape (Vitis vinifera).</title>
        <authorList>
            <person name="Jiang L."/>
            <person name="Lee J."/>
        </authorList>
    </citation>
    <scope>NUCLEOTIDE SEQUENCE [LARGE SCALE GENOMIC DNA]</scope>
    <source>
        <strain evidence="3 4">GRTSA-9</strain>
    </source>
</reference>
<feature type="domain" description="VOC" evidence="2">
    <location>
        <begin position="4"/>
        <end position="137"/>
    </location>
</feature>
<accession>A0ABX7BK29</accession>
<proteinExistence type="predicted"/>
<dbReference type="RefSeq" id="WP_201102293.1">
    <property type="nucleotide sequence ID" value="NZ_CP067977.1"/>
</dbReference>